<feature type="transmembrane region" description="Helical" evidence="1">
    <location>
        <begin position="55"/>
        <end position="76"/>
    </location>
</feature>
<organism evidence="2">
    <name type="scientific">Caldiarchaeum subterraneum</name>
    <dbReference type="NCBI Taxonomy" id="311458"/>
    <lineage>
        <taxon>Archaea</taxon>
        <taxon>Nitrososphaerota</taxon>
        <taxon>Candidatus Caldarchaeales</taxon>
        <taxon>Candidatus Caldarchaeaceae</taxon>
        <taxon>Candidatus Caldarchaeum</taxon>
    </lineage>
</organism>
<evidence type="ECO:0000313" key="2">
    <source>
        <dbReference type="EMBL" id="HHR40608.1"/>
    </source>
</evidence>
<gene>
    <name evidence="2" type="ORF">ENM42_02135</name>
</gene>
<sequence>MKQQSSSILFDLSLLTLLAFLATSSKVNVQYVLWVLPFLLIHGLRTNVKEFKSYSILLVVAGLVFITAAQAVLAIFDLRNIGRIVVSREIETVTWGGVFLVLSALVGGAAFLALLINLLKIGKQVWTVSRIALIMLFTVFVVVISVFPVGKGVVLPKAEIRVGVTEGVEALFDKPTVGWQSAFLEKVDLTHLVLPVGPEAVMYGGDYGKFFRFKLTNEEWTAADIRAVTSHLRSIRIKPLLGLYLKTFYVSVHYGIHGYNSTKFIENYSDCVDIHGNIYFSCMTGENRSLADVFAEKAVESALLLGFDGIYVMGVDWSDGEDLAAGTAELISALRKTTAGKRLEIFVEIDALELKNFPKIETSMLTHADYVVVSTNPFIKSIKHPLQGNYTIQEYKAHLMRLAQHPEGKAKILFSVHVMDIAEGWMSPAIHLQVEINEFASVSGAKGYAIYHVSRYLPVKLAVN</sequence>
<keyword evidence="1" id="KW-1133">Transmembrane helix</keyword>
<feature type="transmembrane region" description="Helical" evidence="1">
    <location>
        <begin position="96"/>
        <end position="119"/>
    </location>
</feature>
<feature type="transmembrane region" description="Helical" evidence="1">
    <location>
        <begin position="7"/>
        <end position="25"/>
    </location>
</feature>
<keyword evidence="1" id="KW-0472">Membrane</keyword>
<reference evidence="2" key="1">
    <citation type="journal article" date="2020" name="mSystems">
        <title>Genome- and Community-Level Interaction Insights into Carbon Utilization and Element Cycling Functions of Hydrothermarchaeota in Hydrothermal Sediment.</title>
        <authorList>
            <person name="Zhou Z."/>
            <person name="Liu Y."/>
            <person name="Xu W."/>
            <person name="Pan J."/>
            <person name="Luo Z.H."/>
            <person name="Li M."/>
        </authorList>
    </citation>
    <scope>NUCLEOTIDE SEQUENCE [LARGE SCALE GENOMIC DNA]</scope>
    <source>
        <strain evidence="2">SpSt-1084</strain>
    </source>
</reference>
<comment type="caution">
    <text evidence="2">The sequence shown here is derived from an EMBL/GenBank/DDBJ whole genome shotgun (WGS) entry which is preliminary data.</text>
</comment>
<accession>A0A7C5U454</accession>
<feature type="transmembrane region" description="Helical" evidence="1">
    <location>
        <begin position="131"/>
        <end position="150"/>
    </location>
</feature>
<protein>
    <submittedName>
        <fullName evidence="2">Uncharacterized protein</fullName>
    </submittedName>
</protein>
<proteinExistence type="predicted"/>
<dbReference type="AlphaFoldDB" id="A0A7C5U454"/>
<evidence type="ECO:0000256" key="1">
    <source>
        <dbReference type="SAM" id="Phobius"/>
    </source>
</evidence>
<keyword evidence="1" id="KW-0812">Transmembrane</keyword>
<dbReference type="EMBL" id="DRXS01000117">
    <property type="protein sequence ID" value="HHR40608.1"/>
    <property type="molecule type" value="Genomic_DNA"/>
</dbReference>
<feature type="transmembrane region" description="Helical" evidence="1">
    <location>
        <begin position="31"/>
        <end position="48"/>
    </location>
</feature>
<name>A0A7C5U454_CALS0</name>